<dbReference type="GO" id="GO:0006083">
    <property type="term" value="P:acetate metabolic process"/>
    <property type="evidence" value="ECO:0007669"/>
    <property type="project" value="InterPro"/>
</dbReference>
<dbReference type="PANTHER" id="PTHR21432:SF20">
    <property type="entry name" value="ACETYL-COA HYDROLASE"/>
    <property type="match status" value="1"/>
</dbReference>
<dbReference type="Pfam" id="PF02550">
    <property type="entry name" value="AcetylCoA_hydro"/>
    <property type="match status" value="1"/>
</dbReference>
<dbReference type="RefSeq" id="WP_073029731.1">
    <property type="nucleotide sequence ID" value="NZ_FQXJ01000006.1"/>
</dbReference>
<dbReference type="GO" id="GO:0008775">
    <property type="term" value="F:acetate CoA-transferase activity"/>
    <property type="evidence" value="ECO:0007669"/>
    <property type="project" value="InterPro"/>
</dbReference>
<dbReference type="Gene3D" id="3.40.1080.20">
    <property type="entry name" value="Acetyl-CoA hydrolase/transferase C-terminal domain"/>
    <property type="match status" value="1"/>
</dbReference>
<dbReference type="Proteomes" id="UP000183954">
    <property type="component" value="Unassembled WGS sequence"/>
</dbReference>
<dbReference type="InterPro" id="IPR037171">
    <property type="entry name" value="NagB/RpiA_transferase-like"/>
</dbReference>
<comment type="similarity">
    <text evidence="1">Belongs to the acetyl-CoA hydrolase/transferase family.</text>
</comment>
<keyword evidence="2" id="KW-0808">Transferase</keyword>
<dbReference type="PANTHER" id="PTHR21432">
    <property type="entry name" value="ACETYL-COA HYDROLASE-RELATED"/>
    <property type="match status" value="1"/>
</dbReference>
<feature type="domain" description="Acetyl-CoA hydrolase/transferase C-terminal" evidence="4">
    <location>
        <begin position="274"/>
        <end position="427"/>
    </location>
</feature>
<dbReference type="Gene3D" id="3.40.1080.10">
    <property type="entry name" value="Glutaconate Coenzyme A-transferase"/>
    <property type="match status" value="1"/>
</dbReference>
<evidence type="ECO:0000256" key="2">
    <source>
        <dbReference type="ARBA" id="ARBA00022679"/>
    </source>
</evidence>
<evidence type="ECO:0000259" key="3">
    <source>
        <dbReference type="Pfam" id="PF02550"/>
    </source>
</evidence>
<keyword evidence="5" id="KW-0378">Hydrolase</keyword>
<dbReference type="STRING" id="1121420.SAMN02746098_02159"/>
<dbReference type="OrthoDB" id="9801795at2"/>
<dbReference type="GO" id="GO:0016787">
    <property type="term" value="F:hydrolase activity"/>
    <property type="evidence" value="ECO:0007669"/>
    <property type="project" value="UniProtKB-KW"/>
</dbReference>
<evidence type="ECO:0000259" key="4">
    <source>
        <dbReference type="Pfam" id="PF13336"/>
    </source>
</evidence>
<dbReference type="Pfam" id="PF13336">
    <property type="entry name" value="AcetylCoA_hyd_C"/>
    <property type="match status" value="1"/>
</dbReference>
<organism evidence="5 6">
    <name type="scientific">Desulfosporosinus lacus DSM 15449</name>
    <dbReference type="NCBI Taxonomy" id="1121420"/>
    <lineage>
        <taxon>Bacteria</taxon>
        <taxon>Bacillati</taxon>
        <taxon>Bacillota</taxon>
        <taxon>Clostridia</taxon>
        <taxon>Eubacteriales</taxon>
        <taxon>Desulfitobacteriaceae</taxon>
        <taxon>Desulfosporosinus</taxon>
    </lineage>
</organism>
<evidence type="ECO:0000256" key="1">
    <source>
        <dbReference type="ARBA" id="ARBA00009632"/>
    </source>
</evidence>
<gene>
    <name evidence="5" type="ORF">SAMN02746098_02159</name>
</gene>
<dbReference type="InterPro" id="IPR026888">
    <property type="entry name" value="AcetylCoA_hyd_C"/>
</dbReference>
<evidence type="ECO:0000313" key="5">
    <source>
        <dbReference type="EMBL" id="SHI01845.1"/>
    </source>
</evidence>
<keyword evidence="6" id="KW-1185">Reference proteome</keyword>
<dbReference type="InterPro" id="IPR038460">
    <property type="entry name" value="AcetylCoA_hyd_C_sf"/>
</dbReference>
<dbReference type="InterPro" id="IPR003702">
    <property type="entry name" value="ActCoA_hydro_N"/>
</dbReference>
<feature type="domain" description="Acetyl-CoA hydrolase/transferase N-terminal" evidence="3">
    <location>
        <begin position="5"/>
        <end position="180"/>
    </location>
</feature>
<dbReference type="SUPFAM" id="SSF100950">
    <property type="entry name" value="NagB/RpiA/CoA transferase-like"/>
    <property type="match status" value="2"/>
</dbReference>
<dbReference type="EMBL" id="FQXJ01000006">
    <property type="protein sequence ID" value="SHI01845.1"/>
    <property type="molecule type" value="Genomic_DNA"/>
</dbReference>
<dbReference type="Gene3D" id="3.30.750.70">
    <property type="entry name" value="4-hydroxybutyrate coenzyme like domains"/>
    <property type="match status" value="1"/>
</dbReference>
<proteinExistence type="inferred from homology"/>
<name>A0A1M5XPT0_9FIRM</name>
<reference evidence="6" key="1">
    <citation type="submission" date="2016-11" db="EMBL/GenBank/DDBJ databases">
        <authorList>
            <person name="Varghese N."/>
            <person name="Submissions S."/>
        </authorList>
    </citation>
    <scope>NUCLEOTIDE SEQUENCE [LARGE SCALE GENOMIC DNA]</scope>
    <source>
        <strain evidence="6">DSM 15449</strain>
    </source>
</reference>
<protein>
    <submittedName>
        <fullName evidence="5">Acyl-CoA hydrolase</fullName>
    </submittedName>
</protein>
<accession>A0A1M5XPT0</accession>
<sequence>MNRIQELYNRKKRDAYEAIKLIKDGDWICLPLGIGEPPTVLTALSEQRRNYHDVKVMQMFAQRKYGYYDPETAENVRHVALFVGGASRKGAEEGWADVIPNNFYSVPKLIRDDHIKVDVAASMVSPMDSFGYFSLGVGADYSMAAISKAREVIVEVSPEVPYVYGNNKVHISQVSAVVESQFPLFEIPIARTITPVEKAIGEYVAEFIKDGDTLQIGLGSIPDVVITQLQNRHDLGIHTEVMTDCILNLFNAGAITGRKKNYLPGKMICTLGQGTRKLFGMMDHNPMVEMHPVDFTNDPYLAGKNNNLVSINGSIQVDFLGQCNSETMGVNPFSGTGGQADFAQACARSEGGRSFITLPSTASKNTISRIVPTLSTGSAVTTTKNDVMYVVTEYGVAKLRGKSRKQRAQELIAIAHPDFRAELTMEARKMNLL</sequence>
<dbReference type="AlphaFoldDB" id="A0A1M5XPT0"/>
<dbReference type="InterPro" id="IPR046433">
    <property type="entry name" value="ActCoA_hydro"/>
</dbReference>
<evidence type="ECO:0000313" key="6">
    <source>
        <dbReference type="Proteomes" id="UP000183954"/>
    </source>
</evidence>